<dbReference type="InterPro" id="IPR046960">
    <property type="entry name" value="PPR_At4g14850-like_plant"/>
</dbReference>
<dbReference type="GO" id="GO:0003723">
    <property type="term" value="F:RNA binding"/>
    <property type="evidence" value="ECO:0007669"/>
    <property type="project" value="InterPro"/>
</dbReference>
<dbReference type="FunFam" id="1.25.40.10:FF:000470">
    <property type="entry name" value="Pentatricopeptide repeat-containing protein At5g66520"/>
    <property type="match status" value="1"/>
</dbReference>
<evidence type="ECO:0000256" key="2">
    <source>
        <dbReference type="PROSITE-ProRule" id="PRU00708"/>
    </source>
</evidence>
<dbReference type="Gene3D" id="1.25.40.10">
    <property type="entry name" value="Tetratricopeptide repeat domain"/>
    <property type="match status" value="3"/>
</dbReference>
<dbReference type="NCBIfam" id="TIGR00756">
    <property type="entry name" value="PPR"/>
    <property type="match status" value="3"/>
</dbReference>
<dbReference type="Pfam" id="PF01535">
    <property type="entry name" value="PPR"/>
    <property type="match status" value="2"/>
</dbReference>
<dbReference type="Pfam" id="PF12854">
    <property type="entry name" value="PPR_1"/>
    <property type="match status" value="1"/>
</dbReference>
<proteinExistence type="predicted"/>
<dbReference type="Proteomes" id="UP001187192">
    <property type="component" value="Unassembled WGS sequence"/>
</dbReference>
<feature type="repeat" description="PPR" evidence="2">
    <location>
        <begin position="173"/>
        <end position="207"/>
    </location>
</feature>
<dbReference type="InterPro" id="IPR011990">
    <property type="entry name" value="TPR-like_helical_dom_sf"/>
</dbReference>
<dbReference type="Gramene" id="FCD_00024965-RA">
    <property type="protein sequence ID" value="FCD_00024965-RA:cds"/>
    <property type="gene ID" value="FCD_00024965"/>
</dbReference>
<keyword evidence="4" id="KW-1185">Reference proteome</keyword>
<sequence length="532" mass="59987">MNRTLVRPISDIPCLRLLQRCSSMDELMQIHAHTLTHGLSRFSFIASKLLAFSALSDHGDLRYAETLFDQIPTPNVFDFNSMIMGFSKSSTPEKGLSVFAQMRSLGIEPNSRTFTGLVKGCFESSFVGQVRGQIVKFGYDSDVYIVSSLISSYSKCGELEFARRVLDESREKNVVCWTSLLSGYCCNGSVDEARQVFEEMPERNDVSYSAMVSGYVRNGCFYEAIMLFRELKSSGFVVNFTKVSLFVSVLNACASVGAFEEGRWVHLFLVHRGFEYEIELATALIDFYAKCGCIREAKEIFSELPYKDVTTWSAMIMGLAGNGENKLGLEFFKEMEEKGPNPNAVTLVGVLTACKHNTLVGKAWWYFGRMFKVYGIFPVIEHYGCMVDFLARSGRVKQAEILIRTMPMEPDGAIWGSLLNGCLMHGHVELGEMVGKLLIRLEPTHSGRYVLLANMYATMGGWEDVMRLRQMMEERDVVKISAWSFIEVDGVVHKFVADDKSHPQLRSVYRVLDQLRKELESSFIISNDALVV</sequence>
<protein>
    <recommendedName>
        <fullName evidence="5">Pentatricopeptide repeat-containing protein</fullName>
    </recommendedName>
</protein>
<dbReference type="PANTHER" id="PTHR47926">
    <property type="entry name" value="PENTATRICOPEPTIDE REPEAT-CONTAINING PROTEIN"/>
    <property type="match status" value="1"/>
</dbReference>
<organism evidence="3 4">
    <name type="scientific">Ficus carica</name>
    <name type="common">Common fig</name>
    <dbReference type="NCBI Taxonomy" id="3494"/>
    <lineage>
        <taxon>Eukaryota</taxon>
        <taxon>Viridiplantae</taxon>
        <taxon>Streptophyta</taxon>
        <taxon>Embryophyta</taxon>
        <taxon>Tracheophyta</taxon>
        <taxon>Spermatophyta</taxon>
        <taxon>Magnoliopsida</taxon>
        <taxon>eudicotyledons</taxon>
        <taxon>Gunneridae</taxon>
        <taxon>Pentapetalae</taxon>
        <taxon>rosids</taxon>
        <taxon>fabids</taxon>
        <taxon>Rosales</taxon>
        <taxon>Moraceae</taxon>
        <taxon>Ficeae</taxon>
        <taxon>Ficus</taxon>
    </lineage>
</organism>
<feature type="repeat" description="PPR" evidence="2">
    <location>
        <begin position="75"/>
        <end position="109"/>
    </location>
</feature>
<dbReference type="GO" id="GO:0009451">
    <property type="term" value="P:RNA modification"/>
    <property type="evidence" value="ECO:0007669"/>
    <property type="project" value="InterPro"/>
</dbReference>
<reference evidence="3" key="1">
    <citation type="submission" date="2023-07" db="EMBL/GenBank/DDBJ databases">
        <title>draft genome sequence of fig (Ficus carica).</title>
        <authorList>
            <person name="Takahashi T."/>
            <person name="Nishimura K."/>
        </authorList>
    </citation>
    <scope>NUCLEOTIDE SEQUENCE</scope>
</reference>
<feature type="repeat" description="PPR" evidence="2">
    <location>
        <begin position="308"/>
        <end position="342"/>
    </location>
</feature>
<dbReference type="EMBL" id="BTGU01000040">
    <property type="protein sequence ID" value="GMN52051.1"/>
    <property type="molecule type" value="Genomic_DNA"/>
</dbReference>
<dbReference type="AlphaFoldDB" id="A0AA88AUR4"/>
<evidence type="ECO:0000313" key="4">
    <source>
        <dbReference type="Proteomes" id="UP001187192"/>
    </source>
</evidence>
<dbReference type="InterPro" id="IPR046848">
    <property type="entry name" value="E_motif"/>
</dbReference>
<name>A0AA88AUR4_FICCA</name>
<dbReference type="Pfam" id="PF13041">
    <property type="entry name" value="PPR_2"/>
    <property type="match status" value="2"/>
</dbReference>
<accession>A0AA88AUR4</accession>
<gene>
    <name evidence="3" type="ORF">TIFTF001_021197</name>
</gene>
<dbReference type="PANTHER" id="PTHR47926:SF350">
    <property type="entry name" value="(WILD MALAYSIAN BANANA) HYPOTHETICAL PROTEIN"/>
    <property type="match status" value="1"/>
</dbReference>
<dbReference type="Pfam" id="PF20431">
    <property type="entry name" value="E_motif"/>
    <property type="match status" value="1"/>
</dbReference>
<dbReference type="PROSITE" id="PS51375">
    <property type="entry name" value="PPR"/>
    <property type="match status" value="3"/>
</dbReference>
<keyword evidence="1" id="KW-0677">Repeat</keyword>
<evidence type="ECO:0008006" key="5">
    <source>
        <dbReference type="Google" id="ProtNLM"/>
    </source>
</evidence>
<dbReference type="InterPro" id="IPR002885">
    <property type="entry name" value="PPR_rpt"/>
</dbReference>
<comment type="caution">
    <text evidence="3">The sequence shown here is derived from an EMBL/GenBank/DDBJ whole genome shotgun (WGS) entry which is preliminary data.</text>
</comment>
<evidence type="ECO:0000256" key="1">
    <source>
        <dbReference type="ARBA" id="ARBA00022737"/>
    </source>
</evidence>
<evidence type="ECO:0000313" key="3">
    <source>
        <dbReference type="EMBL" id="GMN52051.1"/>
    </source>
</evidence>
<dbReference type="FunFam" id="1.25.40.10:FF:000184">
    <property type="entry name" value="Pentatricopeptide repeat-containing protein, chloroplastic"/>
    <property type="match status" value="1"/>
</dbReference>